<name>A0A419V5M0_9BACL</name>
<gene>
    <name evidence="1" type="ORF">ATL39_0904</name>
</gene>
<reference evidence="1 2" key="1">
    <citation type="submission" date="2018-09" db="EMBL/GenBank/DDBJ databases">
        <title>Genomic Encyclopedia of Archaeal and Bacterial Type Strains, Phase II (KMG-II): from individual species to whole genera.</title>
        <authorList>
            <person name="Goeker M."/>
        </authorList>
    </citation>
    <scope>NUCLEOTIDE SEQUENCE [LARGE SCALE GENOMIC DNA]</scope>
    <source>
        <strain evidence="1 2">DSM 17008</strain>
    </source>
</reference>
<proteinExistence type="predicted"/>
<dbReference type="Proteomes" id="UP000285120">
    <property type="component" value="Unassembled WGS sequence"/>
</dbReference>
<dbReference type="AlphaFoldDB" id="A0A419V5M0"/>
<sequence>MMFLQDDNQIRLETTDDKVEERDISNFSKISKSMLKDVEGNWKDIKKKFNLPKG</sequence>
<comment type="caution">
    <text evidence="1">The sequence shown here is derived from an EMBL/GenBank/DDBJ whole genome shotgun (WGS) entry which is preliminary data.</text>
</comment>
<organism evidence="1 2">
    <name type="scientific">Sinobaca qinghaiensis</name>
    <dbReference type="NCBI Taxonomy" id="342944"/>
    <lineage>
        <taxon>Bacteria</taxon>
        <taxon>Bacillati</taxon>
        <taxon>Bacillota</taxon>
        <taxon>Bacilli</taxon>
        <taxon>Bacillales</taxon>
        <taxon>Sporolactobacillaceae</taxon>
        <taxon>Sinobaca</taxon>
    </lineage>
</organism>
<keyword evidence="2" id="KW-1185">Reference proteome</keyword>
<accession>A0A419V5M0</accession>
<evidence type="ECO:0000313" key="2">
    <source>
        <dbReference type="Proteomes" id="UP000285120"/>
    </source>
</evidence>
<protein>
    <submittedName>
        <fullName evidence="1">Uncharacterized protein</fullName>
    </submittedName>
</protein>
<evidence type="ECO:0000313" key="1">
    <source>
        <dbReference type="EMBL" id="RKD75206.1"/>
    </source>
</evidence>
<dbReference type="EMBL" id="RAPK01000007">
    <property type="protein sequence ID" value="RKD75206.1"/>
    <property type="molecule type" value="Genomic_DNA"/>
</dbReference>